<organism evidence="1 2">
    <name type="scientific">Cajanus cajan</name>
    <name type="common">Pigeon pea</name>
    <name type="synonym">Cajanus indicus</name>
    <dbReference type="NCBI Taxonomy" id="3821"/>
    <lineage>
        <taxon>Eukaryota</taxon>
        <taxon>Viridiplantae</taxon>
        <taxon>Streptophyta</taxon>
        <taxon>Embryophyta</taxon>
        <taxon>Tracheophyta</taxon>
        <taxon>Spermatophyta</taxon>
        <taxon>Magnoliopsida</taxon>
        <taxon>eudicotyledons</taxon>
        <taxon>Gunneridae</taxon>
        <taxon>Pentapetalae</taxon>
        <taxon>rosids</taxon>
        <taxon>fabids</taxon>
        <taxon>Fabales</taxon>
        <taxon>Fabaceae</taxon>
        <taxon>Papilionoideae</taxon>
        <taxon>50 kb inversion clade</taxon>
        <taxon>NPAAA clade</taxon>
        <taxon>indigoferoid/millettioid clade</taxon>
        <taxon>Phaseoleae</taxon>
        <taxon>Cajanus</taxon>
    </lineage>
</organism>
<evidence type="ECO:0000313" key="1">
    <source>
        <dbReference type="EMBL" id="KYP62471.1"/>
    </source>
</evidence>
<sequence length="175" mass="20452">MLKLCWNFFKRESDWAAVLGYRVHKKNETVAHYLSSKIWASIKDMYPQVKKSSTWSIGNGSKVNFWTDRWLSRPIVDIMNIHVSFHTKFKCSVSNFLKDGSWHLPPDICGRVGNQLGNIAIPLFELEDSLIWDSSPNGDMLFRDAYSFLRQTKPQINWEKIIRHKYIPPSKSFVV</sequence>
<name>A0A151T614_CAJCA</name>
<evidence type="ECO:0000313" key="2">
    <source>
        <dbReference type="Proteomes" id="UP000075243"/>
    </source>
</evidence>
<dbReference type="Proteomes" id="UP000075243">
    <property type="component" value="Chromosome 8"/>
</dbReference>
<keyword evidence="2" id="KW-1185">Reference proteome</keyword>
<proteinExistence type="predicted"/>
<dbReference type="OMA" id="IADHIHI"/>
<reference evidence="1 2" key="1">
    <citation type="journal article" date="2012" name="Nat. Biotechnol.">
        <title>Draft genome sequence of pigeonpea (Cajanus cajan), an orphan legume crop of resource-poor farmers.</title>
        <authorList>
            <person name="Varshney R.K."/>
            <person name="Chen W."/>
            <person name="Li Y."/>
            <person name="Bharti A.K."/>
            <person name="Saxena R.K."/>
            <person name="Schlueter J.A."/>
            <person name="Donoghue M.T."/>
            <person name="Azam S."/>
            <person name="Fan G."/>
            <person name="Whaley A.M."/>
            <person name="Farmer A.D."/>
            <person name="Sheridan J."/>
            <person name="Iwata A."/>
            <person name="Tuteja R."/>
            <person name="Penmetsa R.V."/>
            <person name="Wu W."/>
            <person name="Upadhyaya H.D."/>
            <person name="Yang S.P."/>
            <person name="Shah T."/>
            <person name="Saxena K.B."/>
            <person name="Michael T."/>
            <person name="McCombie W.R."/>
            <person name="Yang B."/>
            <person name="Zhang G."/>
            <person name="Yang H."/>
            <person name="Wang J."/>
            <person name="Spillane C."/>
            <person name="Cook D.R."/>
            <person name="May G.D."/>
            <person name="Xu X."/>
            <person name="Jackson S.A."/>
        </authorList>
    </citation>
    <scope>NUCLEOTIDE SEQUENCE [LARGE SCALE GENOMIC DNA]</scope>
    <source>
        <strain evidence="2">cv. Asha</strain>
    </source>
</reference>
<gene>
    <name evidence="1" type="ORF">KK1_017005</name>
</gene>
<protein>
    <submittedName>
        <fullName evidence="1">Uncharacterized protein</fullName>
    </submittedName>
</protein>
<dbReference type="AlphaFoldDB" id="A0A151T614"/>
<dbReference type="EMBL" id="CM003610">
    <property type="protein sequence ID" value="KYP62471.1"/>
    <property type="molecule type" value="Genomic_DNA"/>
</dbReference>
<dbReference type="Gramene" id="C.cajan_16521.t">
    <property type="protein sequence ID" value="C.cajan_16521.t.cds1"/>
    <property type="gene ID" value="C.cajan_16521"/>
</dbReference>
<accession>A0A151T614</accession>